<accession>A0A6X7IRP9</accession>
<evidence type="ECO:0000256" key="1">
    <source>
        <dbReference type="SAM" id="Phobius"/>
    </source>
</evidence>
<sequence length="112" mass="12330">MELYVSKTSQQNMPVEFNIYYSRSKTLVGIVFWICMMGVFIALAVSMATDPEEPKTGGAVFMGLICCGSLLFIVRLARSFLSAAKPAVTISREGIRFCNGKFAAWTNIAENT</sequence>
<feature type="transmembrane region" description="Helical" evidence="1">
    <location>
        <begin position="59"/>
        <end position="77"/>
    </location>
</feature>
<feature type="non-terminal residue" evidence="2">
    <location>
        <position position="112"/>
    </location>
</feature>
<dbReference type="AlphaFoldDB" id="A0A6X7IRP9"/>
<dbReference type="EMBL" id="DAAFSN010000020">
    <property type="protein sequence ID" value="HAB1341348.1"/>
    <property type="molecule type" value="Genomic_DNA"/>
</dbReference>
<protein>
    <submittedName>
        <fullName evidence="2">Uncharacterized protein</fullName>
    </submittedName>
</protein>
<reference evidence="2" key="1">
    <citation type="journal article" date="2018" name="Genome Biol.">
        <title>SKESA: strategic k-mer extension for scrupulous assemblies.</title>
        <authorList>
            <person name="Souvorov A."/>
            <person name="Agarwala R."/>
            <person name="Lipman D.J."/>
        </authorList>
    </citation>
    <scope>NUCLEOTIDE SEQUENCE</scope>
    <source>
        <strain evidence="2">ILBSalm5516369</strain>
    </source>
</reference>
<keyword evidence="1" id="KW-0812">Transmembrane</keyword>
<proteinExistence type="predicted"/>
<gene>
    <name evidence="2" type="ORF">GI656_17860</name>
</gene>
<reference evidence="2" key="2">
    <citation type="submission" date="2019-02" db="EMBL/GenBank/DDBJ databases">
        <authorList>
            <consortium name="NCBI Pathogen Detection Project"/>
        </authorList>
    </citation>
    <scope>NUCLEOTIDE SEQUENCE</scope>
    <source>
        <strain evidence="2">ILBSalm5516369</strain>
    </source>
</reference>
<organism evidence="2">
    <name type="scientific">Salmonella enteritidis</name>
    <dbReference type="NCBI Taxonomy" id="149539"/>
    <lineage>
        <taxon>Bacteria</taxon>
        <taxon>Pseudomonadati</taxon>
        <taxon>Pseudomonadota</taxon>
        <taxon>Gammaproteobacteria</taxon>
        <taxon>Enterobacterales</taxon>
        <taxon>Enterobacteriaceae</taxon>
        <taxon>Salmonella</taxon>
    </lineage>
</organism>
<keyword evidence="1" id="KW-0472">Membrane</keyword>
<keyword evidence="1" id="KW-1133">Transmembrane helix</keyword>
<evidence type="ECO:0000313" key="2">
    <source>
        <dbReference type="EMBL" id="HAB1341348.1"/>
    </source>
</evidence>
<name>A0A6X7IRP9_SALEN</name>
<comment type="caution">
    <text evidence="2">The sequence shown here is derived from an EMBL/GenBank/DDBJ whole genome shotgun (WGS) entry which is preliminary data.</text>
</comment>
<feature type="transmembrane region" description="Helical" evidence="1">
    <location>
        <begin position="27"/>
        <end position="47"/>
    </location>
</feature>